<geneLocation type="mitochondrion" evidence="2"/>
<keyword evidence="1" id="KW-0812">Transmembrane</keyword>
<proteinExistence type="predicted"/>
<organism evidence="2">
    <name type="scientific">Rimicaris exoculata</name>
    <name type="common">Deep-sea hydrothermal vent shrimp</name>
    <dbReference type="NCBI Taxonomy" id="71621"/>
    <lineage>
        <taxon>Eukaryota</taxon>
        <taxon>Metazoa</taxon>
        <taxon>Ecdysozoa</taxon>
        <taxon>Arthropoda</taxon>
        <taxon>Crustacea</taxon>
        <taxon>Multicrustacea</taxon>
        <taxon>Malacostraca</taxon>
        <taxon>Eumalacostraca</taxon>
        <taxon>Eucarida</taxon>
        <taxon>Decapoda</taxon>
        <taxon>Pleocyemata</taxon>
        <taxon>Caridea</taxon>
        <taxon>Bresilioidea</taxon>
        <taxon>Alvinocarididae</taxon>
        <taxon>Rimicaris</taxon>
    </lineage>
</organism>
<gene>
    <name evidence="2" type="primary">ATP8</name>
</gene>
<name>A0A0U2BWV0_RIMEX</name>
<protein>
    <submittedName>
        <fullName evidence="2">ATP synthase F0 subunit 8</fullName>
    </submittedName>
</protein>
<dbReference type="GeneID" id="24286885"/>
<keyword evidence="1" id="KW-0472">Membrane</keyword>
<reference evidence="2" key="2">
    <citation type="journal article" date="2015" name="Mitochondrial DNA">
        <title>The complete mitogenome of the Atlantic hydrothermal vent shrimp Rimicaris exoculata Williams &amp; Rona 1986 (Crustacea: Decapoda: Alvinocarididae).</title>
        <authorList>
            <person name="Yu Y.Q."/>
            <person name="Liu X.L."/>
            <person name="Li H.W."/>
            <person name="Lu B."/>
            <person name="Fan Y.P."/>
            <person name="Yang J.S."/>
        </authorList>
    </citation>
    <scope>NUCLEOTIDE SEQUENCE</scope>
    <source>
        <strain evidence="2">SMAR-S024-TVG05-01</strain>
    </source>
</reference>
<dbReference type="RefSeq" id="YP_009139882.1">
    <property type="nucleotide sequence ID" value="NC_027116.1"/>
</dbReference>
<keyword evidence="1" id="KW-1133">Transmembrane helix</keyword>
<accession>A0A0U2BWV0</accession>
<keyword evidence="2" id="KW-0496">Mitochondrion</keyword>
<evidence type="ECO:0000256" key="1">
    <source>
        <dbReference type="SAM" id="Phobius"/>
    </source>
</evidence>
<dbReference type="AlphaFoldDB" id="A0A0U2BWV0"/>
<dbReference type="EMBL" id="KP284529">
    <property type="protein sequence ID" value="AKG50056.1"/>
    <property type="molecule type" value="Genomic_DNA"/>
</dbReference>
<dbReference type="CTD" id="4509"/>
<evidence type="ECO:0000313" key="2">
    <source>
        <dbReference type="EMBL" id="AKG50056.1"/>
    </source>
</evidence>
<reference evidence="2" key="1">
    <citation type="submission" date="2014-12" db="EMBL/GenBank/DDBJ databases">
        <authorList>
            <person name="Jaenicke S."/>
        </authorList>
    </citation>
    <scope>NUCLEOTIDE SEQUENCE</scope>
    <source>
        <strain evidence="2">SMAR-S024-TVG05-01</strain>
    </source>
</reference>
<feature type="transmembrane region" description="Helical" evidence="1">
    <location>
        <begin position="6"/>
        <end position="30"/>
    </location>
</feature>
<sequence length="52" mass="6521">MPQMAPLLWLNLFLFFSICFLFFLIINYFIKPPFKMEFTLKQPQPTKLYWKW</sequence>